<reference evidence="1 2" key="1">
    <citation type="journal article" date="2018" name="Mol. Biol. Evol.">
        <title>Broad Genomic Sampling Reveals a Smut Pathogenic Ancestry of the Fungal Clade Ustilaginomycotina.</title>
        <authorList>
            <person name="Kijpornyongpan T."/>
            <person name="Mondo S.J."/>
            <person name="Barry K."/>
            <person name="Sandor L."/>
            <person name="Lee J."/>
            <person name="Lipzen A."/>
            <person name="Pangilinan J."/>
            <person name="LaButti K."/>
            <person name="Hainaut M."/>
            <person name="Henrissat B."/>
            <person name="Grigoriev I.V."/>
            <person name="Spatafora J.W."/>
            <person name="Aime M.C."/>
        </authorList>
    </citation>
    <scope>NUCLEOTIDE SEQUENCE [LARGE SCALE GENOMIC DNA]</scope>
    <source>
        <strain evidence="1 2">SA 807</strain>
    </source>
</reference>
<organism evidence="1 2">
    <name type="scientific">Violaceomyces palustris</name>
    <dbReference type="NCBI Taxonomy" id="1673888"/>
    <lineage>
        <taxon>Eukaryota</taxon>
        <taxon>Fungi</taxon>
        <taxon>Dikarya</taxon>
        <taxon>Basidiomycota</taxon>
        <taxon>Ustilaginomycotina</taxon>
        <taxon>Ustilaginomycetes</taxon>
        <taxon>Violaceomycetales</taxon>
        <taxon>Violaceomycetaceae</taxon>
        <taxon>Violaceomyces</taxon>
    </lineage>
</organism>
<sequence>MSTVRNLVKLALTLSLLLLLAVTHNPVKGQKQFAVTTNSGQVRLVQSLKPCTHDFWSAECKMASSKQTSKTSKVLKTLKTESAAAAQALMGKKVKKIKLKARQAATGLGH</sequence>
<dbReference type="EMBL" id="KZ820274">
    <property type="protein sequence ID" value="PWN48071.1"/>
    <property type="molecule type" value="Genomic_DNA"/>
</dbReference>
<gene>
    <name evidence="1" type="ORF">IE53DRAFT_412585</name>
</gene>
<dbReference type="Proteomes" id="UP000245626">
    <property type="component" value="Unassembled WGS sequence"/>
</dbReference>
<protein>
    <submittedName>
        <fullName evidence="1">Uncharacterized protein</fullName>
    </submittedName>
</protein>
<accession>A0ACD0NQJ3</accession>
<evidence type="ECO:0000313" key="1">
    <source>
        <dbReference type="EMBL" id="PWN48071.1"/>
    </source>
</evidence>
<evidence type="ECO:0000313" key="2">
    <source>
        <dbReference type="Proteomes" id="UP000245626"/>
    </source>
</evidence>
<proteinExistence type="predicted"/>
<keyword evidence="2" id="KW-1185">Reference proteome</keyword>
<name>A0ACD0NQJ3_9BASI</name>